<dbReference type="AlphaFoldDB" id="A0A167GKZ8"/>
<gene>
    <name evidence="3" type="ORF">CALVIDRAFT_387220</name>
</gene>
<dbReference type="OrthoDB" id="3364132at2759"/>
<organism evidence="3 4">
    <name type="scientific">Calocera viscosa (strain TUFC12733)</name>
    <dbReference type="NCBI Taxonomy" id="1330018"/>
    <lineage>
        <taxon>Eukaryota</taxon>
        <taxon>Fungi</taxon>
        <taxon>Dikarya</taxon>
        <taxon>Basidiomycota</taxon>
        <taxon>Agaricomycotina</taxon>
        <taxon>Dacrymycetes</taxon>
        <taxon>Dacrymycetales</taxon>
        <taxon>Dacrymycetaceae</taxon>
        <taxon>Calocera</taxon>
    </lineage>
</organism>
<evidence type="ECO:0000256" key="1">
    <source>
        <dbReference type="SAM" id="Coils"/>
    </source>
</evidence>
<keyword evidence="4" id="KW-1185">Reference proteome</keyword>
<evidence type="ECO:0000313" key="3">
    <source>
        <dbReference type="EMBL" id="KZO90666.1"/>
    </source>
</evidence>
<dbReference type="EMBL" id="KV417336">
    <property type="protein sequence ID" value="KZO90666.1"/>
    <property type="molecule type" value="Genomic_DNA"/>
</dbReference>
<dbReference type="STRING" id="1330018.A0A167GKZ8"/>
<protein>
    <recommendedName>
        <fullName evidence="2">DUF7918 domain-containing protein</fullName>
    </recommendedName>
</protein>
<dbReference type="Proteomes" id="UP000076738">
    <property type="component" value="Unassembled WGS sequence"/>
</dbReference>
<accession>A0A167GKZ8</accession>
<feature type="coiled-coil region" evidence="1">
    <location>
        <begin position="234"/>
        <end position="261"/>
    </location>
</feature>
<dbReference type="Pfam" id="PF25534">
    <property type="entry name" value="DUF7918"/>
    <property type="match status" value="1"/>
</dbReference>
<reference evidence="3 4" key="1">
    <citation type="journal article" date="2016" name="Mol. Biol. Evol.">
        <title>Comparative Genomics of Early-Diverging Mushroom-Forming Fungi Provides Insights into the Origins of Lignocellulose Decay Capabilities.</title>
        <authorList>
            <person name="Nagy L.G."/>
            <person name="Riley R."/>
            <person name="Tritt A."/>
            <person name="Adam C."/>
            <person name="Daum C."/>
            <person name="Floudas D."/>
            <person name="Sun H."/>
            <person name="Yadav J.S."/>
            <person name="Pangilinan J."/>
            <person name="Larsson K.H."/>
            <person name="Matsuura K."/>
            <person name="Barry K."/>
            <person name="Labutti K."/>
            <person name="Kuo R."/>
            <person name="Ohm R.A."/>
            <person name="Bhattacharya S.S."/>
            <person name="Shirouzu T."/>
            <person name="Yoshinaga Y."/>
            <person name="Martin F.M."/>
            <person name="Grigoriev I.V."/>
            <person name="Hibbett D.S."/>
        </authorList>
    </citation>
    <scope>NUCLEOTIDE SEQUENCE [LARGE SCALE GENOMIC DNA]</scope>
    <source>
        <strain evidence="3 4">TUFC12733</strain>
    </source>
</reference>
<dbReference type="PANTHER" id="PTHR36223:SF1">
    <property type="entry name" value="TRANSCRIPTION ELONGATION FACTOR EAF N-TERMINAL DOMAIN-CONTAINING PROTEIN"/>
    <property type="match status" value="1"/>
</dbReference>
<dbReference type="PANTHER" id="PTHR36223">
    <property type="entry name" value="BETA-LACTAMASE-TYPE TRANSPEPTIDASE FOLD DOMAIN CONTAINING PROTEIN"/>
    <property type="match status" value="1"/>
</dbReference>
<evidence type="ECO:0000313" key="4">
    <source>
        <dbReference type="Proteomes" id="UP000076738"/>
    </source>
</evidence>
<evidence type="ECO:0000259" key="2">
    <source>
        <dbReference type="Pfam" id="PF25534"/>
    </source>
</evidence>
<sequence>MPRHGDFEAWICVEGKPLPEFCVRTYEAAQTVRCWVPSEAGKNFVVHWKDHTKLHTLICEPYIDGHCSHSTHMKPGKGEAHRKGNHITPSTISLFQFAPMILTDNEDLAMEDEKTIKALGIIELVLKEGVIGEESSYSVIDVPTARPVYEKLKKAGCHRAQSGGEIVKTSTWSIFTWNGRPPHKFMFDYRPKDVLQALEIMPRDNPHDIKHEVKEEQEAEIGGGCDQAQETPEDESIRVKIEELEKQLAALRSIRKRKSVVQAEISDARHKRAKLEEIAAARFFVKGEIVDLT</sequence>
<feature type="domain" description="DUF7918" evidence="2">
    <location>
        <begin position="8"/>
        <end position="204"/>
    </location>
</feature>
<keyword evidence="1" id="KW-0175">Coiled coil</keyword>
<proteinExistence type="predicted"/>
<dbReference type="InterPro" id="IPR057678">
    <property type="entry name" value="DUF7918"/>
</dbReference>
<name>A0A167GKZ8_CALVF</name>